<dbReference type="Proteomes" id="UP000054408">
    <property type="component" value="Unassembled WGS sequence"/>
</dbReference>
<name>A0A0L0D2K9_THETB</name>
<evidence type="ECO:0000313" key="4">
    <source>
        <dbReference type="Proteomes" id="UP000054408"/>
    </source>
</evidence>
<gene>
    <name evidence="3" type="ORF">AMSG_02859</name>
</gene>
<dbReference type="RefSeq" id="XP_013760698.1">
    <property type="nucleotide sequence ID" value="XM_013905244.1"/>
</dbReference>
<dbReference type="AlphaFoldDB" id="A0A0L0D2K9"/>
<evidence type="ECO:0000256" key="1">
    <source>
        <dbReference type="SAM" id="MobiDB-lite"/>
    </source>
</evidence>
<keyword evidence="2" id="KW-0472">Membrane</keyword>
<feature type="transmembrane region" description="Helical" evidence="2">
    <location>
        <begin position="172"/>
        <end position="192"/>
    </location>
</feature>
<dbReference type="EMBL" id="GL349442">
    <property type="protein sequence ID" value="KNC46405.1"/>
    <property type="molecule type" value="Genomic_DNA"/>
</dbReference>
<dbReference type="GeneID" id="25562509"/>
<keyword evidence="2" id="KW-0812">Transmembrane</keyword>
<feature type="transmembrane region" description="Helical" evidence="2">
    <location>
        <begin position="89"/>
        <end position="111"/>
    </location>
</feature>
<evidence type="ECO:0000313" key="3">
    <source>
        <dbReference type="EMBL" id="KNC46405.1"/>
    </source>
</evidence>
<dbReference type="PANTHER" id="PTHR38553">
    <property type="entry name" value="PROTEIN CBG19621"/>
    <property type="match status" value="1"/>
</dbReference>
<feature type="transmembrane region" description="Helical" evidence="2">
    <location>
        <begin position="123"/>
        <end position="147"/>
    </location>
</feature>
<sequence length="348" mass="37681">MALVLAIAGSVGLVRVWRAGQRYRATRMLILMFCTLESSVAFVGWFAFPFQNMMYTAHILENLVIITVALNLCMYALTISRQEFMLRSLVFPAFGGLYIMEGVLVILIFGFNDTRSAGAGCESPVWMIMVSTGAIMTTVFVIAGVYIQVKLSSLVARNSISRAYYRAKKRKLWILIIIYATCAYLSLAFYIVQLAVAAGDSSNEPCYTFHASSGTALVVERILVHSITFYVPIAAVIYQFSSVRGELDESTTAATAAIGAFSPLRGSSWSRGTSPYSGYASLESYNSAAASGSLPSSAVPGVYRIQSSKGLLTPPFYSNDKQPRPSSPSTGLAGRGIRVVRKESAATP</sequence>
<dbReference type="PANTHER" id="PTHR38553:SF1">
    <property type="entry name" value="G PROTEIN-COUPLED RECEPTOR"/>
    <property type="match status" value="1"/>
</dbReference>
<feature type="region of interest" description="Disordered" evidence="1">
    <location>
        <begin position="313"/>
        <end position="348"/>
    </location>
</feature>
<feature type="transmembrane region" description="Helical" evidence="2">
    <location>
        <begin position="54"/>
        <end position="77"/>
    </location>
</feature>
<reference evidence="3 4" key="1">
    <citation type="submission" date="2010-05" db="EMBL/GenBank/DDBJ databases">
        <title>The Genome Sequence of Thecamonas trahens ATCC 50062.</title>
        <authorList>
            <consortium name="The Broad Institute Genome Sequencing Platform"/>
            <person name="Russ C."/>
            <person name="Cuomo C."/>
            <person name="Shea T."/>
            <person name="Young S.K."/>
            <person name="Zeng Q."/>
            <person name="Koehrsen M."/>
            <person name="Haas B."/>
            <person name="Borodovsky M."/>
            <person name="Guigo R."/>
            <person name="Alvarado L."/>
            <person name="Berlin A."/>
            <person name="Bochicchio J."/>
            <person name="Borenstein D."/>
            <person name="Chapman S."/>
            <person name="Chen Z."/>
            <person name="Freedman E."/>
            <person name="Gellesch M."/>
            <person name="Goldberg J."/>
            <person name="Griggs A."/>
            <person name="Gujja S."/>
            <person name="Heilman E."/>
            <person name="Heiman D."/>
            <person name="Hepburn T."/>
            <person name="Howarth C."/>
            <person name="Jen D."/>
            <person name="Larson L."/>
            <person name="Mehta T."/>
            <person name="Park D."/>
            <person name="Pearson M."/>
            <person name="Roberts A."/>
            <person name="Saif S."/>
            <person name="Shenoy N."/>
            <person name="Sisk P."/>
            <person name="Stolte C."/>
            <person name="Sykes S."/>
            <person name="Thomson T."/>
            <person name="Walk T."/>
            <person name="White J."/>
            <person name="Yandava C."/>
            <person name="Burger G."/>
            <person name="Gray M.W."/>
            <person name="Holland P.W.H."/>
            <person name="King N."/>
            <person name="Lang F.B.F."/>
            <person name="Roger A.J."/>
            <person name="Ruiz-Trillo I."/>
            <person name="Lander E."/>
            <person name="Nusbaum C."/>
        </authorList>
    </citation>
    <scope>NUCLEOTIDE SEQUENCE [LARGE SCALE GENOMIC DNA]</scope>
    <source>
        <strain evidence="3 4">ATCC 50062</strain>
    </source>
</reference>
<evidence type="ECO:0008006" key="5">
    <source>
        <dbReference type="Google" id="ProtNLM"/>
    </source>
</evidence>
<evidence type="ECO:0000256" key="2">
    <source>
        <dbReference type="SAM" id="Phobius"/>
    </source>
</evidence>
<organism evidence="3 4">
    <name type="scientific">Thecamonas trahens ATCC 50062</name>
    <dbReference type="NCBI Taxonomy" id="461836"/>
    <lineage>
        <taxon>Eukaryota</taxon>
        <taxon>Apusozoa</taxon>
        <taxon>Apusomonadida</taxon>
        <taxon>Apusomonadidae</taxon>
        <taxon>Thecamonas</taxon>
    </lineage>
</organism>
<accession>A0A0L0D2K9</accession>
<protein>
    <recommendedName>
        <fullName evidence="5">THH1/TOM1/TOM3 domain-containing protein</fullName>
    </recommendedName>
</protein>
<feature type="transmembrane region" description="Helical" evidence="2">
    <location>
        <begin position="28"/>
        <end position="48"/>
    </location>
</feature>
<proteinExistence type="predicted"/>
<keyword evidence="2" id="KW-1133">Transmembrane helix</keyword>
<keyword evidence="4" id="KW-1185">Reference proteome</keyword>